<dbReference type="InterPro" id="IPR012544">
    <property type="entry name" value="PHb"/>
</dbReference>
<proteinExistence type="predicted"/>
<reference evidence="2 3" key="1">
    <citation type="submission" date="2016-11" db="EMBL/GenBank/DDBJ databases">
        <authorList>
            <person name="Jaros S."/>
            <person name="Januszkiewicz K."/>
            <person name="Wedrychowicz H."/>
        </authorList>
    </citation>
    <scope>NUCLEOTIDE SEQUENCE [LARGE SCALE GENOMIC DNA]</scope>
    <source>
        <strain evidence="2 3">DSM 3090</strain>
    </source>
</reference>
<dbReference type="OrthoDB" id="9803613at2"/>
<dbReference type="Gene3D" id="2.30.29.50">
    <property type="entry name" value="Bacterial Pleckstrin homology domain"/>
    <property type="match status" value="1"/>
</dbReference>
<dbReference type="EMBL" id="FRAD01000007">
    <property type="protein sequence ID" value="SHJ82598.1"/>
    <property type="molecule type" value="Genomic_DNA"/>
</dbReference>
<evidence type="ECO:0000313" key="3">
    <source>
        <dbReference type="Proteomes" id="UP000183952"/>
    </source>
</evidence>
<organism evidence="2 3">
    <name type="scientific">Hathewaya proteolytica DSM 3090</name>
    <dbReference type="NCBI Taxonomy" id="1121331"/>
    <lineage>
        <taxon>Bacteria</taxon>
        <taxon>Bacillati</taxon>
        <taxon>Bacillota</taxon>
        <taxon>Clostridia</taxon>
        <taxon>Eubacteriales</taxon>
        <taxon>Clostridiaceae</taxon>
        <taxon>Hathewaya</taxon>
    </lineage>
</organism>
<dbReference type="SUPFAM" id="SSF50729">
    <property type="entry name" value="PH domain-like"/>
    <property type="match status" value="1"/>
</dbReference>
<evidence type="ECO:0000259" key="1">
    <source>
        <dbReference type="Pfam" id="PF08000"/>
    </source>
</evidence>
<keyword evidence="3" id="KW-1185">Reference proteome</keyword>
<dbReference type="PANTHER" id="PTHR35796">
    <property type="entry name" value="HYPOTHETICAL CYTOSOLIC PROTEIN"/>
    <property type="match status" value="1"/>
</dbReference>
<dbReference type="CDD" id="cd13225">
    <property type="entry name" value="PH-like_bacteria"/>
    <property type="match status" value="1"/>
</dbReference>
<protein>
    <submittedName>
        <fullName evidence="2">PH domain-containing protein</fullName>
    </submittedName>
</protein>
<dbReference type="Pfam" id="PF08000">
    <property type="entry name" value="bPH_1"/>
    <property type="match status" value="1"/>
</dbReference>
<accession>A0A1M6MGN0</accession>
<evidence type="ECO:0000313" key="2">
    <source>
        <dbReference type="EMBL" id="SHJ82598.1"/>
    </source>
</evidence>
<dbReference type="InterPro" id="IPR037063">
    <property type="entry name" value="PHb_sf"/>
</dbReference>
<dbReference type="AlphaFoldDB" id="A0A1M6MGN0"/>
<dbReference type="Proteomes" id="UP000183952">
    <property type="component" value="Unassembled WGS sequence"/>
</dbReference>
<name>A0A1M6MGN0_9CLOT</name>
<gene>
    <name evidence="2" type="ORF">SAMN02745248_01049</name>
</gene>
<sequence length="124" mass="14001">MGFFSSLIGNVSEVEIEGVVKNFEQLIAEGEVVEAAYKLVRDMIIFTNKRIIFIDKQGITAKKIEYLSVPYKSINTYSVETVGHFDLEAELVLHIKGMESPIIKQFTSSANIYDVQSIITKHIE</sequence>
<dbReference type="STRING" id="1121331.SAMN02745248_01049"/>
<feature type="domain" description="Bacterial Pleckstrin homology" evidence="1">
    <location>
        <begin position="2"/>
        <end position="122"/>
    </location>
</feature>
<dbReference type="RefSeq" id="WP_072903081.1">
    <property type="nucleotide sequence ID" value="NZ_FRAD01000007.1"/>
</dbReference>
<dbReference type="PANTHER" id="PTHR35796:SF3">
    <property type="entry name" value="BHLH DOMAIN-CONTAINING PROTEIN"/>
    <property type="match status" value="1"/>
</dbReference>